<dbReference type="GO" id="GO:0005737">
    <property type="term" value="C:cytoplasm"/>
    <property type="evidence" value="ECO:0007669"/>
    <property type="project" value="TreeGrafter"/>
</dbReference>
<dbReference type="NCBIfam" id="NF005614">
    <property type="entry name" value="PRK07369.1"/>
    <property type="match status" value="1"/>
</dbReference>
<evidence type="ECO:0000313" key="3">
    <source>
        <dbReference type="EMBL" id="ABW28572.1"/>
    </source>
</evidence>
<gene>
    <name evidence="3" type="primary">pyr</name>
    <name evidence="3" type="ordered locus">AM1_3582</name>
</gene>
<protein>
    <submittedName>
        <fullName evidence="3">Dihydroorotase, multifunctional complex type</fullName>
    </submittedName>
</protein>
<dbReference type="SUPFAM" id="SSF51556">
    <property type="entry name" value="Metallo-dependent hydrolases"/>
    <property type="match status" value="1"/>
</dbReference>
<dbReference type="PANTHER" id="PTHR43668:SF2">
    <property type="entry name" value="ALLANTOINASE"/>
    <property type="match status" value="1"/>
</dbReference>
<dbReference type="CDD" id="cd01317">
    <property type="entry name" value="DHOase_IIa"/>
    <property type="match status" value="1"/>
</dbReference>
<proteinExistence type="predicted"/>
<feature type="domain" description="Dihydroorotase catalytic" evidence="2">
    <location>
        <begin position="54"/>
        <end position="156"/>
    </location>
</feature>
<dbReference type="SUPFAM" id="SSF51338">
    <property type="entry name" value="Composite domain of metallo-dependent hydrolases"/>
    <property type="match status" value="1"/>
</dbReference>
<organism evidence="3 4">
    <name type="scientific">Acaryochloris marina (strain MBIC 11017)</name>
    <dbReference type="NCBI Taxonomy" id="329726"/>
    <lineage>
        <taxon>Bacteria</taxon>
        <taxon>Bacillati</taxon>
        <taxon>Cyanobacteriota</taxon>
        <taxon>Cyanophyceae</taxon>
        <taxon>Acaryochloridales</taxon>
        <taxon>Acaryochloridaceae</taxon>
        <taxon>Acaryochloris</taxon>
    </lineage>
</organism>
<dbReference type="HOGENOM" id="CLU_015572_1_0_3"/>
<dbReference type="RefSeq" id="WP_012163965.1">
    <property type="nucleotide sequence ID" value="NC_009925.1"/>
</dbReference>
<dbReference type="InterPro" id="IPR032466">
    <property type="entry name" value="Metal_Hydrolase"/>
</dbReference>
<dbReference type="Pfam" id="PF12890">
    <property type="entry name" value="DHOase"/>
    <property type="match status" value="1"/>
</dbReference>
<evidence type="ECO:0000256" key="1">
    <source>
        <dbReference type="ARBA" id="ARBA00022975"/>
    </source>
</evidence>
<keyword evidence="4" id="KW-1185">Reference proteome</keyword>
<dbReference type="OrthoDB" id="9765462at2"/>
<dbReference type="GO" id="GO:0006145">
    <property type="term" value="P:purine nucleobase catabolic process"/>
    <property type="evidence" value="ECO:0007669"/>
    <property type="project" value="TreeGrafter"/>
</dbReference>
<dbReference type="Proteomes" id="UP000000268">
    <property type="component" value="Chromosome"/>
</dbReference>
<dbReference type="AlphaFoldDB" id="B0C2C0"/>
<dbReference type="EMBL" id="CP000828">
    <property type="protein sequence ID" value="ABW28572.1"/>
    <property type="molecule type" value="Genomic_DNA"/>
</dbReference>
<sequence>MTQEQLKQVRVLDPPSQVDRVADVLIDNGKIIEISEPGVSTVSGSQERDCSGLILGPGLVDLYSHSDDPGFETRETLASLTASAIAGGFTRLTLLPDTHPPLDNGDGLARIQAQLPPGLPLQVQAWGAMTQNLEGKQLVEYADLIQAGVVGFSDGRSLQNAILLRRLCEYLAAESYPIALWPCDPALAGCGVIREGLDALRLGLSESPTMAETSVLAALLEIISATQVPVHIMRVSTARSVELIQAAKARGLPITASTTWMHVLGNSQSLSTYDVNWRLDPPVGNLQDQQALIQGLETGIIDAIAIDHHAYTYEEKTVAFSAAPPGAIGLELALSLLWQSLVASKRWSPLTLWQRLSTAPSHCLGQAPPRVEVGQPAEMVLFDPQQSWSADAHTLKSLSQNTPWYGQSLTGRVIQTWHPPSQIR</sequence>
<dbReference type="InterPro" id="IPR024403">
    <property type="entry name" value="DHOase_cat"/>
</dbReference>
<dbReference type="Gene3D" id="3.20.20.140">
    <property type="entry name" value="Metal-dependent hydrolases"/>
    <property type="match status" value="1"/>
</dbReference>
<reference evidence="3 4" key="1">
    <citation type="journal article" date="2008" name="Proc. Natl. Acad. Sci. U.S.A.">
        <title>Niche adaptation and genome expansion in the chlorophyll d-producing cyanobacterium Acaryochloris marina.</title>
        <authorList>
            <person name="Swingley W.D."/>
            <person name="Chen M."/>
            <person name="Cheung P.C."/>
            <person name="Conrad A.L."/>
            <person name="Dejesa L.C."/>
            <person name="Hao J."/>
            <person name="Honchak B.M."/>
            <person name="Karbach L.E."/>
            <person name="Kurdoglu A."/>
            <person name="Lahiri S."/>
            <person name="Mastrian S.D."/>
            <person name="Miyashita H."/>
            <person name="Page L."/>
            <person name="Ramakrishna P."/>
            <person name="Satoh S."/>
            <person name="Sattley W.M."/>
            <person name="Shimada Y."/>
            <person name="Taylor H.L."/>
            <person name="Tomo T."/>
            <person name="Tsuchiya T."/>
            <person name="Wang Z.T."/>
            <person name="Raymond J."/>
            <person name="Mimuro M."/>
            <person name="Blankenship R.E."/>
            <person name="Touchman J.W."/>
        </authorList>
    </citation>
    <scope>NUCLEOTIDE SEQUENCE [LARGE SCALE GENOMIC DNA]</scope>
    <source>
        <strain evidence="4">MBIC 11017</strain>
    </source>
</reference>
<dbReference type="PANTHER" id="PTHR43668">
    <property type="entry name" value="ALLANTOINASE"/>
    <property type="match status" value="1"/>
</dbReference>
<dbReference type="GO" id="GO:0006221">
    <property type="term" value="P:pyrimidine nucleotide biosynthetic process"/>
    <property type="evidence" value="ECO:0007669"/>
    <property type="project" value="UniProtKB-KW"/>
</dbReference>
<dbReference type="Gene3D" id="2.30.40.10">
    <property type="entry name" value="Urease, subunit C, domain 1"/>
    <property type="match status" value="1"/>
</dbReference>
<dbReference type="GO" id="GO:0046872">
    <property type="term" value="F:metal ion binding"/>
    <property type="evidence" value="ECO:0007669"/>
    <property type="project" value="InterPro"/>
</dbReference>
<dbReference type="InterPro" id="IPR011059">
    <property type="entry name" value="Metal-dep_hydrolase_composite"/>
</dbReference>
<keyword evidence="1" id="KW-0665">Pyrimidine biosynthesis</keyword>
<dbReference type="GO" id="GO:0004038">
    <property type="term" value="F:allantoinase activity"/>
    <property type="evidence" value="ECO:0007669"/>
    <property type="project" value="TreeGrafter"/>
</dbReference>
<name>B0C2C0_ACAM1</name>
<dbReference type="InterPro" id="IPR050138">
    <property type="entry name" value="DHOase/Allantoinase_Hydrolase"/>
</dbReference>
<dbReference type="InterPro" id="IPR004722">
    <property type="entry name" value="DHOase"/>
</dbReference>
<dbReference type="STRING" id="329726.AM1_3582"/>
<dbReference type="eggNOG" id="COG0044">
    <property type="taxonomic scope" value="Bacteria"/>
</dbReference>
<dbReference type="NCBIfam" id="TIGR00857">
    <property type="entry name" value="pyrC_multi"/>
    <property type="match status" value="1"/>
</dbReference>
<evidence type="ECO:0000259" key="2">
    <source>
        <dbReference type="Pfam" id="PF12890"/>
    </source>
</evidence>
<accession>B0C2C0</accession>
<dbReference type="GO" id="GO:0004151">
    <property type="term" value="F:dihydroorotase activity"/>
    <property type="evidence" value="ECO:0007669"/>
    <property type="project" value="InterPro"/>
</dbReference>
<evidence type="ECO:0000313" key="4">
    <source>
        <dbReference type="Proteomes" id="UP000000268"/>
    </source>
</evidence>
<dbReference type="KEGG" id="amr:AM1_3582"/>